<evidence type="ECO:0000313" key="4">
    <source>
        <dbReference type="Proteomes" id="UP000024635"/>
    </source>
</evidence>
<keyword evidence="2" id="KW-0812">Transmembrane</keyword>
<feature type="transmembrane region" description="Helical" evidence="2">
    <location>
        <begin position="153"/>
        <end position="176"/>
    </location>
</feature>
<feature type="region of interest" description="Disordered" evidence="1">
    <location>
        <begin position="74"/>
        <end position="99"/>
    </location>
</feature>
<keyword evidence="2" id="KW-0472">Membrane</keyword>
<organism evidence="3 4">
    <name type="scientific">Ancylostoma ceylanicum</name>
    <dbReference type="NCBI Taxonomy" id="53326"/>
    <lineage>
        <taxon>Eukaryota</taxon>
        <taxon>Metazoa</taxon>
        <taxon>Ecdysozoa</taxon>
        <taxon>Nematoda</taxon>
        <taxon>Chromadorea</taxon>
        <taxon>Rhabditida</taxon>
        <taxon>Rhabditina</taxon>
        <taxon>Rhabditomorpha</taxon>
        <taxon>Strongyloidea</taxon>
        <taxon>Ancylostomatidae</taxon>
        <taxon>Ancylostomatinae</taxon>
        <taxon>Ancylostoma</taxon>
    </lineage>
</organism>
<proteinExistence type="predicted"/>
<feature type="transmembrane region" description="Helical" evidence="2">
    <location>
        <begin position="182"/>
        <end position="205"/>
    </location>
</feature>
<dbReference type="AlphaFoldDB" id="A0A016SLH4"/>
<dbReference type="Proteomes" id="UP000024635">
    <property type="component" value="Unassembled WGS sequence"/>
</dbReference>
<keyword evidence="2" id="KW-1133">Transmembrane helix</keyword>
<keyword evidence="4" id="KW-1185">Reference proteome</keyword>
<dbReference type="OrthoDB" id="5869723at2759"/>
<reference evidence="4" key="1">
    <citation type="journal article" date="2015" name="Nat. Genet.">
        <title>The genome and transcriptome of the zoonotic hookworm Ancylostoma ceylanicum identify infection-specific gene families.</title>
        <authorList>
            <person name="Schwarz E.M."/>
            <person name="Hu Y."/>
            <person name="Antoshechkin I."/>
            <person name="Miller M.M."/>
            <person name="Sternberg P.W."/>
            <person name="Aroian R.V."/>
        </authorList>
    </citation>
    <scope>NUCLEOTIDE SEQUENCE</scope>
    <source>
        <strain evidence="4">HY135</strain>
    </source>
</reference>
<gene>
    <name evidence="3" type="primary">Acey_s0208.g2058</name>
    <name evidence="3" type="ORF">Y032_0208g2058</name>
</gene>
<accession>A0A016SLH4</accession>
<feature type="region of interest" description="Disordered" evidence="1">
    <location>
        <begin position="390"/>
        <end position="492"/>
    </location>
</feature>
<evidence type="ECO:0000313" key="3">
    <source>
        <dbReference type="EMBL" id="EYB91221.1"/>
    </source>
</evidence>
<evidence type="ECO:0000256" key="1">
    <source>
        <dbReference type="SAM" id="MobiDB-lite"/>
    </source>
</evidence>
<feature type="compositionally biased region" description="Basic residues" evidence="1">
    <location>
        <begin position="78"/>
        <end position="98"/>
    </location>
</feature>
<comment type="caution">
    <text evidence="3">The sequence shown here is derived from an EMBL/GenBank/DDBJ whole genome shotgun (WGS) entry which is preliminary data.</text>
</comment>
<feature type="transmembrane region" description="Helical" evidence="2">
    <location>
        <begin position="264"/>
        <end position="290"/>
    </location>
</feature>
<protein>
    <submittedName>
        <fullName evidence="3">Uncharacterized protein</fullName>
    </submittedName>
</protein>
<dbReference type="EMBL" id="JARK01001544">
    <property type="protein sequence ID" value="EYB91221.1"/>
    <property type="molecule type" value="Genomic_DNA"/>
</dbReference>
<sequence length="492" mass="56005">MQSPLRLCPKGRARSRPCHRTFGVDCTTSNTTRCRYTITCTDTDYCNLTQLLAQQHMCYGAGAATIPKMLYTVESERSKRRHSERRSRRKHRHRKRVKQRELTDDELYELAEKERDRQGINELYAAVKCHGLSRNAVRRAKKRQNFYLTIKSFILYMQTICLMLASFMAVIIARYVKEDDQSYYYTTQVTIEIILLLIALVVILFENMAVRSLMVLLFLTALFLNVLTVTYYILFDELATGCMKLPGAFDTVVCLTTKLPAQHHTIYCALLLALLHLLAFIASMCLNYYYVGTLSHLVDVSRALGFKPCYTKSSRRKRRRSRRRRKGFGTEVERTASYKWKGNVQPGGVIIGSGMESMTDSVTLQAPTKEAVRRDSKKVRHVMVDAVRAKRKSGGVVVPARKKVSAERRALEKGGDPKPSSKPPDVSSNRPSVVTKCPPGVKSTKKKETSKKDDDSELESITFNSLIEMDKTGSPCSYISEKTEPRKKKKKS</sequence>
<name>A0A016SLH4_9BILA</name>
<evidence type="ECO:0000256" key="2">
    <source>
        <dbReference type="SAM" id="Phobius"/>
    </source>
</evidence>
<feature type="compositionally biased region" description="Basic and acidic residues" evidence="1">
    <location>
        <begin position="404"/>
        <end position="416"/>
    </location>
</feature>
<feature type="transmembrane region" description="Helical" evidence="2">
    <location>
        <begin position="212"/>
        <end position="234"/>
    </location>
</feature>